<dbReference type="AlphaFoldDB" id="A0A9Q0M9F1"/>
<dbReference type="PROSITE" id="PS00062">
    <property type="entry name" value="ALDOKETO_REDUCTASE_2"/>
    <property type="match status" value="1"/>
</dbReference>
<dbReference type="OrthoDB" id="416253at2759"/>
<comment type="similarity">
    <text evidence="1">Belongs to the aldo/keto reductase family.</text>
</comment>
<keyword evidence="9" id="KW-1185">Reference proteome</keyword>
<evidence type="ECO:0000256" key="3">
    <source>
        <dbReference type="ARBA" id="ARBA00023002"/>
    </source>
</evidence>
<dbReference type="InterPro" id="IPR036812">
    <property type="entry name" value="NAD(P)_OxRdtase_dom_sf"/>
</dbReference>
<name>A0A9Q0M9F1_BLOTA</name>
<feature type="active site" description="Proton donor" evidence="4">
    <location>
        <position position="51"/>
    </location>
</feature>
<accession>A0A9Q0M9F1</accession>
<dbReference type="Gene3D" id="3.20.20.100">
    <property type="entry name" value="NADP-dependent oxidoreductase domain"/>
    <property type="match status" value="1"/>
</dbReference>
<feature type="site" description="Lowers pKa of active site Tyr" evidence="6">
    <location>
        <position position="80"/>
    </location>
</feature>
<evidence type="ECO:0000256" key="2">
    <source>
        <dbReference type="ARBA" id="ARBA00022857"/>
    </source>
</evidence>
<evidence type="ECO:0000256" key="6">
    <source>
        <dbReference type="PIRSR" id="PIRSR000097-3"/>
    </source>
</evidence>
<dbReference type="GO" id="GO:0016491">
    <property type="term" value="F:oxidoreductase activity"/>
    <property type="evidence" value="ECO:0007669"/>
    <property type="project" value="UniProtKB-KW"/>
</dbReference>
<evidence type="ECO:0000313" key="9">
    <source>
        <dbReference type="Proteomes" id="UP001142055"/>
    </source>
</evidence>
<evidence type="ECO:0000256" key="4">
    <source>
        <dbReference type="PIRSR" id="PIRSR000097-1"/>
    </source>
</evidence>
<evidence type="ECO:0000256" key="5">
    <source>
        <dbReference type="PIRSR" id="PIRSR000097-2"/>
    </source>
</evidence>
<comment type="caution">
    <text evidence="8">The sequence shown here is derived from an EMBL/GenBank/DDBJ whole genome shotgun (WGS) entry which is preliminary data.</text>
</comment>
<dbReference type="PRINTS" id="PR00069">
    <property type="entry name" value="ALDKETRDTASE"/>
</dbReference>
<dbReference type="InterPro" id="IPR018170">
    <property type="entry name" value="Aldo/ket_reductase_CS"/>
</dbReference>
<evidence type="ECO:0000313" key="8">
    <source>
        <dbReference type="EMBL" id="KAJ6221640.1"/>
    </source>
</evidence>
<gene>
    <name evidence="8" type="ORF">RDWZM_000185</name>
</gene>
<feature type="domain" description="NADP-dependent oxidoreductase" evidence="7">
    <location>
        <begin position="19"/>
        <end position="293"/>
    </location>
</feature>
<dbReference type="PIRSF" id="PIRSF000097">
    <property type="entry name" value="AKR"/>
    <property type="match status" value="1"/>
</dbReference>
<dbReference type="InterPro" id="IPR020471">
    <property type="entry name" value="AKR"/>
</dbReference>
<dbReference type="PROSITE" id="PS00063">
    <property type="entry name" value="ALDOKETO_REDUCTASE_3"/>
    <property type="match status" value="1"/>
</dbReference>
<dbReference type="Pfam" id="PF00248">
    <property type="entry name" value="Aldo_ket_red"/>
    <property type="match status" value="1"/>
</dbReference>
<protein>
    <recommendedName>
        <fullName evidence="7">NADP-dependent oxidoreductase domain-containing protein</fullName>
    </recommendedName>
</protein>
<sequence length="320" mass="36029">MALSKTITLSNGYNLPLVGLGTWKSAPGQVYEAVKAAIDLGYRHIDCAFAYGNENEVGKALSEVIASGKVRRDELFITSKLWNTYHKRERVQLCLDKTLTALQLDYVDLYLIHWPFGYQEGDVTFPRNEKGEVLVSDIDYLETYQGMEDVAKAGKAKSIGLSNFNSEQITNVLKHATIKPVVNQVECHPYLNQKRLIEFCQKNGIVVTAYSPLGSPDRPFAKPGDPSLLDDPRLKTIADKYGKTSAQILIRFQVQRNVVVIPKSVTPSRIASNIDVFDFELSNEEMATIESFDNGFRLINLKANGPHVYEHKYYPFNIPF</sequence>
<organism evidence="8 9">
    <name type="scientific">Blomia tropicalis</name>
    <name type="common">Mite</name>
    <dbReference type="NCBI Taxonomy" id="40697"/>
    <lineage>
        <taxon>Eukaryota</taxon>
        <taxon>Metazoa</taxon>
        <taxon>Ecdysozoa</taxon>
        <taxon>Arthropoda</taxon>
        <taxon>Chelicerata</taxon>
        <taxon>Arachnida</taxon>
        <taxon>Acari</taxon>
        <taxon>Acariformes</taxon>
        <taxon>Sarcoptiformes</taxon>
        <taxon>Astigmata</taxon>
        <taxon>Glycyphagoidea</taxon>
        <taxon>Echimyopodidae</taxon>
        <taxon>Blomia</taxon>
    </lineage>
</organism>
<dbReference type="EMBL" id="JAPWDV010000001">
    <property type="protein sequence ID" value="KAJ6221640.1"/>
    <property type="molecule type" value="Genomic_DNA"/>
</dbReference>
<keyword evidence="2" id="KW-0521">NADP</keyword>
<dbReference type="OMA" id="LWNSQHH"/>
<dbReference type="SUPFAM" id="SSF51430">
    <property type="entry name" value="NAD(P)-linked oxidoreductase"/>
    <property type="match status" value="1"/>
</dbReference>
<dbReference type="PANTHER" id="PTHR11732">
    <property type="entry name" value="ALDO/KETO REDUCTASE"/>
    <property type="match status" value="1"/>
</dbReference>
<dbReference type="Proteomes" id="UP001142055">
    <property type="component" value="Chromosome 1"/>
</dbReference>
<proteinExistence type="inferred from homology"/>
<keyword evidence="3" id="KW-0560">Oxidoreductase</keyword>
<evidence type="ECO:0000256" key="1">
    <source>
        <dbReference type="ARBA" id="ARBA00007905"/>
    </source>
</evidence>
<dbReference type="FunFam" id="3.20.20.100:FF:000006">
    <property type="entry name" value="Aldo-keto reductase family 1 member A1"/>
    <property type="match status" value="1"/>
</dbReference>
<evidence type="ECO:0000259" key="7">
    <source>
        <dbReference type="Pfam" id="PF00248"/>
    </source>
</evidence>
<feature type="binding site" evidence="5">
    <location>
        <position position="113"/>
    </location>
    <ligand>
        <name>substrate</name>
    </ligand>
</feature>
<reference evidence="8" key="1">
    <citation type="submission" date="2022-12" db="EMBL/GenBank/DDBJ databases">
        <title>Genome assemblies of Blomia tropicalis.</title>
        <authorList>
            <person name="Cui Y."/>
        </authorList>
    </citation>
    <scope>NUCLEOTIDE SEQUENCE</scope>
    <source>
        <tissue evidence="8">Adult mites</tissue>
    </source>
</reference>
<dbReference type="PROSITE" id="PS00798">
    <property type="entry name" value="ALDOKETO_REDUCTASE_1"/>
    <property type="match status" value="1"/>
</dbReference>
<dbReference type="InterPro" id="IPR023210">
    <property type="entry name" value="NADP_OxRdtase_dom"/>
</dbReference>